<dbReference type="AlphaFoldDB" id="A0A0S4QMJ1"/>
<gene>
    <name evidence="1" type="ORF">Ga0074812_107142</name>
</gene>
<dbReference type="EMBL" id="FAOZ01000007">
    <property type="protein sequence ID" value="CUU56258.1"/>
    <property type="molecule type" value="Genomic_DNA"/>
</dbReference>
<protein>
    <submittedName>
        <fullName evidence="1">Crotonobetainyl-CoA:carnitine CoA-transferase CaiB</fullName>
    </submittedName>
</protein>
<dbReference type="Gene3D" id="3.40.50.10540">
    <property type="entry name" value="Crotonobetainyl-coa:carnitine coa-transferase, domain 1"/>
    <property type="match status" value="1"/>
</dbReference>
<name>A0A0S4QMJ1_9ACTN</name>
<keyword evidence="1" id="KW-0808">Transferase</keyword>
<organism evidence="1 2">
    <name type="scientific">Parafrankia irregularis</name>
    <dbReference type="NCBI Taxonomy" id="795642"/>
    <lineage>
        <taxon>Bacteria</taxon>
        <taxon>Bacillati</taxon>
        <taxon>Actinomycetota</taxon>
        <taxon>Actinomycetes</taxon>
        <taxon>Frankiales</taxon>
        <taxon>Frankiaceae</taxon>
        <taxon>Parafrankia</taxon>
    </lineage>
</organism>
<dbReference type="PANTHER" id="PTHR48228:SF2">
    <property type="entry name" value="E-CINNAMOYL-COA:R-PHENYLLACTATE COA TRANSFERASE LARGE SUBUNIT"/>
    <property type="match status" value="1"/>
</dbReference>
<dbReference type="Gene3D" id="3.30.1540.10">
    <property type="entry name" value="formyl-coa transferase, domain 3"/>
    <property type="match status" value="1"/>
</dbReference>
<keyword evidence="2" id="KW-1185">Reference proteome</keyword>
<evidence type="ECO:0000313" key="2">
    <source>
        <dbReference type="Proteomes" id="UP000198802"/>
    </source>
</evidence>
<dbReference type="InterPro" id="IPR050509">
    <property type="entry name" value="CoA-transferase_III"/>
</dbReference>
<sequence>MTSVMQGVRILEVAEHTFVPAASALLADLGADVIKIEHVERGDAMRALASSGIAVVPKDVHVLLEHSNRGKRSLGLDLTSEAGRDILYRIAATADVFLTNKLPSVRTKLHIDVDEIRVHNPKIIYVRGTGQGEHGPEADRGSYDSLAFWARSGVATGIMQPEYGHVPVPPAPGFGDSIGAMTIAGGIMGALFHRERTGEASTVDVSLLGTAMWSMGQAMALSLLLGVPWTPPPADQQRMNPLTGNYRTSDGRWVALTCLQAGRYWAPMCDVIERPELATDPRFADHASLMTNSAEAIAILTETFAARPLAEWRVRLENFVGQWTIVQDTLEAAVDVQTVANGYVQECTTAAGVPFQLTTVPVQYDDKPAAPKRAPLFNEHGDEILAELGLDTEAVLDLKIRGVVA</sequence>
<dbReference type="InterPro" id="IPR023606">
    <property type="entry name" value="CoA-Trfase_III_dom_1_sf"/>
</dbReference>
<dbReference type="RefSeq" id="WP_091276225.1">
    <property type="nucleotide sequence ID" value="NZ_FAOZ01000007.1"/>
</dbReference>
<reference evidence="2" key="1">
    <citation type="submission" date="2015-11" db="EMBL/GenBank/DDBJ databases">
        <authorList>
            <person name="Varghese N."/>
        </authorList>
    </citation>
    <scope>NUCLEOTIDE SEQUENCE [LARGE SCALE GENOMIC DNA]</scope>
    <source>
        <strain evidence="2">DSM 45899</strain>
    </source>
</reference>
<dbReference type="InterPro" id="IPR044855">
    <property type="entry name" value="CoA-Trfase_III_dom3_sf"/>
</dbReference>
<dbReference type="SUPFAM" id="SSF89796">
    <property type="entry name" value="CoA-transferase family III (CaiB/BaiF)"/>
    <property type="match status" value="1"/>
</dbReference>
<proteinExistence type="predicted"/>
<accession>A0A0S4QMJ1</accession>
<dbReference type="PANTHER" id="PTHR48228">
    <property type="entry name" value="SUCCINYL-COA--D-CITRAMALATE COA-TRANSFERASE"/>
    <property type="match status" value="1"/>
</dbReference>
<dbReference type="Pfam" id="PF02515">
    <property type="entry name" value="CoA_transf_3"/>
    <property type="match status" value="1"/>
</dbReference>
<dbReference type="GO" id="GO:0016740">
    <property type="term" value="F:transferase activity"/>
    <property type="evidence" value="ECO:0007669"/>
    <property type="project" value="UniProtKB-KW"/>
</dbReference>
<evidence type="ECO:0000313" key="1">
    <source>
        <dbReference type="EMBL" id="CUU56258.1"/>
    </source>
</evidence>
<dbReference type="Proteomes" id="UP000198802">
    <property type="component" value="Unassembled WGS sequence"/>
</dbReference>
<dbReference type="InterPro" id="IPR003673">
    <property type="entry name" value="CoA-Trfase_fam_III"/>
</dbReference>